<dbReference type="Proteomes" id="UP001142648">
    <property type="component" value="Unassembled WGS sequence"/>
</dbReference>
<dbReference type="InterPro" id="IPR017438">
    <property type="entry name" value="ATP-NAD_kinase_N"/>
</dbReference>
<dbReference type="SUPFAM" id="SSF111331">
    <property type="entry name" value="NAD kinase/diacylglycerol kinase-like"/>
    <property type="match status" value="1"/>
</dbReference>
<dbReference type="EMBL" id="JAOAMV010000005">
    <property type="protein sequence ID" value="MCT2559642.1"/>
    <property type="molecule type" value="Genomic_DNA"/>
</dbReference>
<dbReference type="PANTHER" id="PTHR12358">
    <property type="entry name" value="SPHINGOSINE KINASE"/>
    <property type="match status" value="1"/>
</dbReference>
<keyword evidence="1" id="KW-0808">Transferase</keyword>
<evidence type="ECO:0000256" key="1">
    <source>
        <dbReference type="ARBA" id="ARBA00022679"/>
    </source>
</evidence>
<dbReference type="GO" id="GO:0016301">
    <property type="term" value="F:kinase activity"/>
    <property type="evidence" value="ECO:0007669"/>
    <property type="project" value="UniProtKB-KW"/>
</dbReference>
<keyword evidence="2" id="KW-0547">Nucleotide-binding</keyword>
<dbReference type="InterPro" id="IPR045540">
    <property type="entry name" value="YegS/DAGK_C"/>
</dbReference>
<evidence type="ECO:0000259" key="6">
    <source>
        <dbReference type="Pfam" id="PF19279"/>
    </source>
</evidence>
<dbReference type="AlphaFoldDB" id="A0A9X2W2P3"/>
<accession>A0A9X2W2P3</accession>
<feature type="domain" description="YegS/DAGK C-terminal" evidence="6">
    <location>
        <begin position="134"/>
        <end position="278"/>
    </location>
</feature>
<dbReference type="InterPro" id="IPR016064">
    <property type="entry name" value="NAD/diacylglycerol_kinase_sf"/>
</dbReference>
<sequence>MKLDLVYNPMAGSFRQARLDALARAFEGHGWDVRRVPSARAWSPAGDPPDIACVHGGDGTLRDAVQALGALAGRVPLCIAPSGTINLVARELGYPGDPDRLAAQVTTAWRRGPEAWVAAPLYRLGDLPVVSCLSIGPDSHAVAHVSSALKKRIGRLAYVAAMLRVMRRWPRQTMRVSGELADGTRFACEAGAVIVSHGALFAGPFRLSPNAALAADSVELIVLDRPSRVGVLAFTAAAFAGLPLDRLGLATFRSARRVEFDRCASPVQVDGDHIPGIGGECAFAVEPTGMTLRYVV</sequence>
<dbReference type="RefSeq" id="WP_259962547.1">
    <property type="nucleotide sequence ID" value="NZ_JAOAMV010000005.1"/>
</dbReference>
<gene>
    <name evidence="7" type="ORF">N0B51_11690</name>
</gene>
<dbReference type="PANTHER" id="PTHR12358:SF54">
    <property type="entry name" value="SPHINGOSINE KINASE RELATED PROTEIN"/>
    <property type="match status" value="1"/>
</dbReference>
<dbReference type="InterPro" id="IPR001206">
    <property type="entry name" value="Diacylglycerol_kinase_cat_dom"/>
</dbReference>
<proteinExistence type="predicted"/>
<feature type="domain" description="DAGKc" evidence="5">
    <location>
        <begin position="49"/>
        <end position="106"/>
    </location>
</feature>
<keyword evidence="3 7" id="KW-0418">Kinase</keyword>
<evidence type="ECO:0000313" key="7">
    <source>
        <dbReference type="EMBL" id="MCT2559642.1"/>
    </source>
</evidence>
<evidence type="ECO:0000313" key="8">
    <source>
        <dbReference type="Proteomes" id="UP001142648"/>
    </source>
</evidence>
<keyword evidence="8" id="KW-1185">Reference proteome</keyword>
<dbReference type="InterPro" id="IPR050187">
    <property type="entry name" value="Lipid_Phosphate_FormReg"/>
</dbReference>
<reference evidence="7" key="1">
    <citation type="submission" date="2022-09" db="EMBL/GenBank/DDBJ databases">
        <title>The genome sequence of Tsuneonella sp. YG55.</title>
        <authorList>
            <person name="Liu Y."/>
        </authorList>
    </citation>
    <scope>NUCLEOTIDE SEQUENCE</scope>
    <source>
        <strain evidence="7">YG55</strain>
    </source>
</reference>
<keyword evidence="4" id="KW-0067">ATP-binding</keyword>
<dbReference type="Gene3D" id="2.60.200.40">
    <property type="match status" value="1"/>
</dbReference>
<dbReference type="Gene3D" id="3.40.50.10330">
    <property type="entry name" value="Probable inorganic polyphosphate/atp-NAD kinase, domain 1"/>
    <property type="match status" value="1"/>
</dbReference>
<comment type="caution">
    <text evidence="7">The sequence shown here is derived from an EMBL/GenBank/DDBJ whole genome shotgun (WGS) entry which is preliminary data.</text>
</comment>
<evidence type="ECO:0000256" key="2">
    <source>
        <dbReference type="ARBA" id="ARBA00022741"/>
    </source>
</evidence>
<organism evidence="7 8">
    <name type="scientific">Tsuneonella litorea</name>
    <dbReference type="NCBI Taxonomy" id="2976475"/>
    <lineage>
        <taxon>Bacteria</taxon>
        <taxon>Pseudomonadati</taxon>
        <taxon>Pseudomonadota</taxon>
        <taxon>Alphaproteobacteria</taxon>
        <taxon>Sphingomonadales</taxon>
        <taxon>Erythrobacteraceae</taxon>
        <taxon>Tsuneonella</taxon>
    </lineage>
</organism>
<name>A0A9X2W2P3_9SPHN</name>
<protein>
    <submittedName>
        <fullName evidence="7">Diacylglycerol kinase family protein</fullName>
    </submittedName>
</protein>
<evidence type="ECO:0000256" key="3">
    <source>
        <dbReference type="ARBA" id="ARBA00022777"/>
    </source>
</evidence>
<evidence type="ECO:0000259" key="5">
    <source>
        <dbReference type="Pfam" id="PF00781"/>
    </source>
</evidence>
<dbReference type="Pfam" id="PF19279">
    <property type="entry name" value="YegS_C"/>
    <property type="match status" value="1"/>
</dbReference>
<dbReference type="Pfam" id="PF00781">
    <property type="entry name" value="DAGK_cat"/>
    <property type="match status" value="1"/>
</dbReference>
<evidence type="ECO:0000256" key="4">
    <source>
        <dbReference type="ARBA" id="ARBA00022840"/>
    </source>
</evidence>
<dbReference type="GO" id="GO:0005524">
    <property type="term" value="F:ATP binding"/>
    <property type="evidence" value="ECO:0007669"/>
    <property type="project" value="UniProtKB-KW"/>
</dbReference>